<dbReference type="Gene3D" id="3.40.630.30">
    <property type="match status" value="1"/>
</dbReference>
<gene>
    <name evidence="1" type="ORF">SAMN05421736_11354</name>
</gene>
<name>A0A1H3T7W6_9BACI</name>
<reference evidence="2" key="1">
    <citation type="submission" date="2016-10" db="EMBL/GenBank/DDBJ databases">
        <authorList>
            <person name="Varghese N."/>
            <person name="Submissions S."/>
        </authorList>
    </citation>
    <scope>NUCLEOTIDE SEQUENCE [LARGE SCALE GENOMIC DNA]</scope>
    <source>
        <strain evidence="2">SP</strain>
    </source>
</reference>
<sequence length="151" mass="16960">MSFIVRKASVEDTLPLQHFIVKTGMDKLPAMVDWTSFLIAENNSGEFAAVVRIQQLTDSIGLLRTLIVDSKKITTLFILEFIEASVKYAQERGIYKLYLLAAGESGFLSPLGFTKIAEEYLPAELLEAEDVKGHVKKQLPVFLYDQRPGTY</sequence>
<protein>
    <submittedName>
        <fullName evidence="1">N-acetylglutamate synthase, GNAT family</fullName>
    </submittedName>
</protein>
<proteinExistence type="predicted"/>
<evidence type="ECO:0000313" key="1">
    <source>
        <dbReference type="EMBL" id="SDZ45429.1"/>
    </source>
</evidence>
<dbReference type="EMBL" id="FNPI01000013">
    <property type="protein sequence ID" value="SDZ45429.1"/>
    <property type="molecule type" value="Genomic_DNA"/>
</dbReference>
<dbReference type="STRING" id="1503961.SAMN05421736_11354"/>
<keyword evidence="2" id="KW-1185">Reference proteome</keyword>
<accession>A0A1H3T7W6</accession>
<organism evidence="1 2">
    <name type="scientific">Evansella caseinilytica</name>
    <dbReference type="NCBI Taxonomy" id="1503961"/>
    <lineage>
        <taxon>Bacteria</taxon>
        <taxon>Bacillati</taxon>
        <taxon>Bacillota</taxon>
        <taxon>Bacilli</taxon>
        <taxon>Bacillales</taxon>
        <taxon>Bacillaceae</taxon>
        <taxon>Evansella</taxon>
    </lineage>
</organism>
<dbReference type="OrthoDB" id="2678531at2"/>
<dbReference type="Proteomes" id="UP000198935">
    <property type="component" value="Unassembled WGS sequence"/>
</dbReference>
<evidence type="ECO:0000313" key="2">
    <source>
        <dbReference type="Proteomes" id="UP000198935"/>
    </source>
</evidence>
<dbReference type="AlphaFoldDB" id="A0A1H3T7W6"/>